<evidence type="ECO:0000313" key="2">
    <source>
        <dbReference type="Proteomes" id="UP000215914"/>
    </source>
</evidence>
<proteinExistence type="predicted"/>
<accession>A0A9K3JB11</accession>
<dbReference type="EMBL" id="MNCJ02000319">
    <property type="protein sequence ID" value="KAF5811887.1"/>
    <property type="molecule type" value="Genomic_DNA"/>
</dbReference>
<comment type="caution">
    <text evidence="1">The sequence shown here is derived from an EMBL/GenBank/DDBJ whole genome shotgun (WGS) entry which is preliminary data.</text>
</comment>
<keyword evidence="2" id="KW-1185">Reference proteome</keyword>
<name>A0A9K3JB11_HELAN</name>
<protein>
    <submittedName>
        <fullName evidence="1">Uncharacterized protein</fullName>
    </submittedName>
</protein>
<dbReference type="AlphaFoldDB" id="A0A9K3JB11"/>
<dbReference type="Gramene" id="mRNA:HanXRQr2_Chr04g0186551">
    <property type="protein sequence ID" value="CDS:HanXRQr2_Chr04g0186551.1"/>
    <property type="gene ID" value="HanXRQr2_Chr04g0186551"/>
</dbReference>
<reference evidence="1" key="2">
    <citation type="submission" date="2020-06" db="EMBL/GenBank/DDBJ databases">
        <title>Helianthus annuus Genome sequencing and assembly Release 2.</title>
        <authorList>
            <person name="Gouzy J."/>
            <person name="Langlade N."/>
            <person name="Munos S."/>
        </authorList>
    </citation>
    <scope>NUCLEOTIDE SEQUENCE</scope>
    <source>
        <tissue evidence="1">Leaves</tissue>
    </source>
</reference>
<organism evidence="1 2">
    <name type="scientific">Helianthus annuus</name>
    <name type="common">Common sunflower</name>
    <dbReference type="NCBI Taxonomy" id="4232"/>
    <lineage>
        <taxon>Eukaryota</taxon>
        <taxon>Viridiplantae</taxon>
        <taxon>Streptophyta</taxon>
        <taxon>Embryophyta</taxon>
        <taxon>Tracheophyta</taxon>
        <taxon>Spermatophyta</taxon>
        <taxon>Magnoliopsida</taxon>
        <taxon>eudicotyledons</taxon>
        <taxon>Gunneridae</taxon>
        <taxon>Pentapetalae</taxon>
        <taxon>asterids</taxon>
        <taxon>campanulids</taxon>
        <taxon>Asterales</taxon>
        <taxon>Asteraceae</taxon>
        <taxon>Asteroideae</taxon>
        <taxon>Heliantheae alliance</taxon>
        <taxon>Heliantheae</taxon>
        <taxon>Helianthus</taxon>
    </lineage>
</organism>
<gene>
    <name evidence="1" type="ORF">HanXRQr2_Chr04g0186551</name>
</gene>
<dbReference type="Proteomes" id="UP000215914">
    <property type="component" value="Unassembled WGS sequence"/>
</dbReference>
<sequence>MFCLVFFSQPVFHQSIHELPFIHLLSPNSHLKHKHRSYLIQDNYAVKWRIISYLNMLKGCPKDHPSTAKLKNPRYGYGKGMEKTYKKIKIY</sequence>
<evidence type="ECO:0000313" key="1">
    <source>
        <dbReference type="EMBL" id="KAF5811887.1"/>
    </source>
</evidence>
<reference evidence="1" key="1">
    <citation type="journal article" date="2017" name="Nature">
        <title>The sunflower genome provides insights into oil metabolism, flowering and Asterid evolution.</title>
        <authorList>
            <person name="Badouin H."/>
            <person name="Gouzy J."/>
            <person name="Grassa C.J."/>
            <person name="Murat F."/>
            <person name="Staton S.E."/>
            <person name="Cottret L."/>
            <person name="Lelandais-Briere C."/>
            <person name="Owens G.L."/>
            <person name="Carrere S."/>
            <person name="Mayjonade B."/>
            <person name="Legrand L."/>
            <person name="Gill N."/>
            <person name="Kane N.C."/>
            <person name="Bowers J.E."/>
            <person name="Hubner S."/>
            <person name="Bellec A."/>
            <person name="Berard A."/>
            <person name="Berges H."/>
            <person name="Blanchet N."/>
            <person name="Boniface M.C."/>
            <person name="Brunel D."/>
            <person name="Catrice O."/>
            <person name="Chaidir N."/>
            <person name="Claudel C."/>
            <person name="Donnadieu C."/>
            <person name="Faraut T."/>
            <person name="Fievet G."/>
            <person name="Helmstetter N."/>
            <person name="King M."/>
            <person name="Knapp S.J."/>
            <person name="Lai Z."/>
            <person name="Le Paslier M.C."/>
            <person name="Lippi Y."/>
            <person name="Lorenzon L."/>
            <person name="Mandel J.R."/>
            <person name="Marage G."/>
            <person name="Marchand G."/>
            <person name="Marquand E."/>
            <person name="Bret-Mestries E."/>
            <person name="Morien E."/>
            <person name="Nambeesan S."/>
            <person name="Nguyen T."/>
            <person name="Pegot-Espagnet P."/>
            <person name="Pouilly N."/>
            <person name="Raftis F."/>
            <person name="Sallet E."/>
            <person name="Schiex T."/>
            <person name="Thomas J."/>
            <person name="Vandecasteele C."/>
            <person name="Vares D."/>
            <person name="Vear F."/>
            <person name="Vautrin S."/>
            <person name="Crespi M."/>
            <person name="Mangin B."/>
            <person name="Burke J.M."/>
            <person name="Salse J."/>
            <person name="Munos S."/>
            <person name="Vincourt P."/>
            <person name="Rieseberg L.H."/>
            <person name="Langlade N.B."/>
        </authorList>
    </citation>
    <scope>NUCLEOTIDE SEQUENCE</scope>
    <source>
        <tissue evidence="1">Leaves</tissue>
    </source>
</reference>